<sequence length="235" mass="25391">MLARDIMTSSVIGIAPTDTIDKAMSVMLSRGVSGLPVIAEDGALLGMLTEGDLLRRSELETEPSHSWLGELLRSPGRAAAEYVHTHSRHVADVMTDEPVTIAPDASLREAVDVMSSRRVKRLPVVEDGRVVGILSRADVLRALLRTVPREPGAATDAEIEQEIVAEFQRQAKWAGEDFVHVSVQNGVVELTGTIMDERLRTAARVAAENTRGVVAVEDHLVAVQPMTDAAMPMSI</sequence>
<dbReference type="EMBL" id="CP152276">
    <property type="protein sequence ID" value="XAE40937.1"/>
    <property type="molecule type" value="Genomic_DNA"/>
</dbReference>
<protein>
    <submittedName>
        <fullName evidence="5">CBS domain-containing protein</fullName>
    </submittedName>
</protein>
<keyword evidence="8" id="KW-1185">Reference proteome</keyword>
<dbReference type="PANTHER" id="PTHR43080:SF26">
    <property type="entry name" value="REGULATORY PROTEIN"/>
    <property type="match status" value="1"/>
</dbReference>
<dbReference type="Gene3D" id="3.10.580.10">
    <property type="entry name" value="CBS-domain"/>
    <property type="match status" value="1"/>
</dbReference>
<evidence type="ECO:0000313" key="7">
    <source>
        <dbReference type="Proteomes" id="UP000534870"/>
    </source>
</evidence>
<reference evidence="5 7" key="1">
    <citation type="submission" date="2020-06" db="EMBL/GenBank/DDBJ databases">
        <title>Description of novel acetic acid bacteria.</title>
        <authorList>
            <person name="Sombolestani A."/>
        </authorList>
    </citation>
    <scope>NUCLEOTIDE SEQUENCE [LARGE SCALE GENOMIC DNA]</scope>
    <source>
        <strain evidence="5 7">LMG 31431</strain>
    </source>
</reference>
<dbReference type="InterPro" id="IPR046342">
    <property type="entry name" value="CBS_dom_sf"/>
</dbReference>
<dbReference type="InterPro" id="IPR000644">
    <property type="entry name" value="CBS_dom"/>
</dbReference>
<dbReference type="PIRSF" id="PIRSF036990">
    <property type="entry name" value="UCP036990_CBS_BON"/>
    <property type="match status" value="1"/>
</dbReference>
<proteinExistence type="predicted"/>
<dbReference type="InterPro" id="IPR017080">
    <property type="entry name" value="UCP036990_CBS_BON"/>
</dbReference>
<dbReference type="Proteomes" id="UP001449795">
    <property type="component" value="Chromosome"/>
</dbReference>
<evidence type="ECO:0000256" key="1">
    <source>
        <dbReference type="ARBA" id="ARBA00023122"/>
    </source>
</evidence>
<dbReference type="SMART" id="SM00116">
    <property type="entry name" value="CBS"/>
    <property type="match status" value="2"/>
</dbReference>
<name>A0A7Y7IX11_9PROT</name>
<reference evidence="6 8" key="2">
    <citation type="submission" date="2024-04" db="EMBL/GenBank/DDBJ databases">
        <title>Complete genome sequence of Nguyenibacter vanlangesis HBCM-1154, a strain capable of nitrogen fixation, IAA production, and phosphorus solubilization isolated from sugarcane soil.</title>
        <authorList>
            <person name="MY HANH P."/>
        </authorList>
    </citation>
    <scope>NUCLEOTIDE SEQUENCE [LARGE SCALE GENOMIC DNA]</scope>
    <source>
        <strain evidence="6 8">HBCM 1154</strain>
    </source>
</reference>
<evidence type="ECO:0000259" key="4">
    <source>
        <dbReference type="PROSITE" id="PS51371"/>
    </source>
</evidence>
<dbReference type="Proteomes" id="UP000534870">
    <property type="component" value="Unassembled WGS sequence"/>
</dbReference>
<feature type="domain" description="BON" evidence="3">
    <location>
        <begin position="155"/>
        <end position="224"/>
    </location>
</feature>
<dbReference type="Gene3D" id="3.30.1340.30">
    <property type="match status" value="1"/>
</dbReference>
<organism evidence="5 7">
    <name type="scientific">Nguyenibacter vanlangensis</name>
    <dbReference type="NCBI Taxonomy" id="1216886"/>
    <lineage>
        <taxon>Bacteria</taxon>
        <taxon>Pseudomonadati</taxon>
        <taxon>Pseudomonadota</taxon>
        <taxon>Alphaproteobacteria</taxon>
        <taxon>Acetobacterales</taxon>
        <taxon>Acetobacteraceae</taxon>
        <taxon>Nguyenibacter</taxon>
    </lineage>
</organism>
<feature type="domain" description="CBS" evidence="4">
    <location>
        <begin position="7"/>
        <end position="64"/>
    </location>
</feature>
<gene>
    <name evidence="6" type="ORF">AAC691_11340</name>
    <name evidence="5" type="ORF">HUK84_12270</name>
</gene>
<evidence type="ECO:0000256" key="2">
    <source>
        <dbReference type="PROSITE-ProRule" id="PRU00703"/>
    </source>
</evidence>
<dbReference type="PROSITE" id="PS51371">
    <property type="entry name" value="CBS"/>
    <property type="match status" value="2"/>
</dbReference>
<evidence type="ECO:0000313" key="8">
    <source>
        <dbReference type="Proteomes" id="UP001449795"/>
    </source>
</evidence>
<dbReference type="Pfam" id="PF00571">
    <property type="entry name" value="CBS"/>
    <property type="match status" value="2"/>
</dbReference>
<evidence type="ECO:0000313" key="5">
    <source>
        <dbReference type="EMBL" id="NVN11879.1"/>
    </source>
</evidence>
<feature type="domain" description="CBS" evidence="4">
    <location>
        <begin position="94"/>
        <end position="149"/>
    </location>
</feature>
<dbReference type="InterPro" id="IPR007055">
    <property type="entry name" value="BON_dom"/>
</dbReference>
<dbReference type="EMBL" id="JABXXP010000274">
    <property type="protein sequence ID" value="NVN11879.1"/>
    <property type="molecule type" value="Genomic_DNA"/>
</dbReference>
<dbReference type="AlphaFoldDB" id="A0A7Y7IX11"/>
<dbReference type="PROSITE" id="PS50914">
    <property type="entry name" value="BON"/>
    <property type="match status" value="1"/>
</dbReference>
<dbReference type="PANTHER" id="PTHR43080">
    <property type="entry name" value="CBS DOMAIN-CONTAINING PROTEIN CBSX3, MITOCHONDRIAL"/>
    <property type="match status" value="1"/>
</dbReference>
<dbReference type="Pfam" id="PF04972">
    <property type="entry name" value="BON"/>
    <property type="match status" value="1"/>
</dbReference>
<accession>A0A7Y7IX11</accession>
<evidence type="ECO:0000313" key="6">
    <source>
        <dbReference type="EMBL" id="XAE40937.1"/>
    </source>
</evidence>
<dbReference type="SUPFAM" id="SSF54631">
    <property type="entry name" value="CBS-domain pair"/>
    <property type="match status" value="1"/>
</dbReference>
<evidence type="ECO:0000259" key="3">
    <source>
        <dbReference type="PROSITE" id="PS50914"/>
    </source>
</evidence>
<dbReference type="RefSeq" id="WP_176640545.1">
    <property type="nucleotide sequence ID" value="NZ_CP152276.1"/>
</dbReference>
<keyword evidence="1 2" id="KW-0129">CBS domain</keyword>
<dbReference type="CDD" id="cd04586">
    <property type="entry name" value="CBS_pair_BON_assoc"/>
    <property type="match status" value="1"/>
</dbReference>
<dbReference type="InterPro" id="IPR051257">
    <property type="entry name" value="Diverse_CBS-Domain"/>
</dbReference>